<dbReference type="PANTHER" id="PTHR34072:SF42">
    <property type="entry name" value="INTEGRASE CATALYTIC DOMAIN-CONTAINING PROTEIN"/>
    <property type="match status" value="1"/>
</dbReference>
<dbReference type="Pfam" id="PF17919">
    <property type="entry name" value="RT_RNaseH_2"/>
    <property type="match status" value="1"/>
</dbReference>
<dbReference type="Proteomes" id="UP001529510">
    <property type="component" value="Unassembled WGS sequence"/>
</dbReference>
<dbReference type="SUPFAM" id="SSF56672">
    <property type="entry name" value="DNA/RNA polymerases"/>
    <property type="match status" value="2"/>
</dbReference>
<dbReference type="PANTHER" id="PTHR34072">
    <property type="entry name" value="ENZYMATIC POLYPROTEIN-RELATED"/>
    <property type="match status" value="1"/>
</dbReference>
<feature type="domain" description="Reverse transcriptase/retrotransposon-derived protein RNase H-like" evidence="1">
    <location>
        <begin position="239"/>
        <end position="340"/>
    </location>
</feature>
<dbReference type="FunFam" id="3.30.70.270:FF:000020">
    <property type="entry name" value="Transposon Tf2-6 polyprotein-like Protein"/>
    <property type="match status" value="1"/>
</dbReference>
<name>A0ABD0R2A6_CIRMR</name>
<dbReference type="InterPro" id="IPR041577">
    <property type="entry name" value="RT_RNaseH_2"/>
</dbReference>
<organism evidence="2 3">
    <name type="scientific">Cirrhinus mrigala</name>
    <name type="common">Mrigala</name>
    <dbReference type="NCBI Taxonomy" id="683832"/>
    <lineage>
        <taxon>Eukaryota</taxon>
        <taxon>Metazoa</taxon>
        <taxon>Chordata</taxon>
        <taxon>Craniata</taxon>
        <taxon>Vertebrata</taxon>
        <taxon>Euteleostomi</taxon>
        <taxon>Actinopterygii</taxon>
        <taxon>Neopterygii</taxon>
        <taxon>Teleostei</taxon>
        <taxon>Ostariophysi</taxon>
        <taxon>Cypriniformes</taxon>
        <taxon>Cyprinidae</taxon>
        <taxon>Labeoninae</taxon>
        <taxon>Labeonini</taxon>
        <taxon>Cirrhinus</taxon>
    </lineage>
</organism>
<comment type="caution">
    <text evidence="2">The sequence shown here is derived from an EMBL/GenBank/DDBJ whole genome shotgun (WGS) entry which is preliminary data.</text>
</comment>
<reference evidence="2 3" key="1">
    <citation type="submission" date="2024-05" db="EMBL/GenBank/DDBJ databases">
        <title>Genome sequencing and assembly of Indian major carp, Cirrhinus mrigala (Hamilton, 1822).</title>
        <authorList>
            <person name="Mohindra V."/>
            <person name="Chowdhury L.M."/>
            <person name="Lal K."/>
            <person name="Jena J.K."/>
        </authorList>
    </citation>
    <scope>NUCLEOTIDE SEQUENCE [LARGE SCALE GENOMIC DNA]</scope>
    <source>
        <strain evidence="2">CM1030</strain>
        <tissue evidence="2">Blood</tissue>
    </source>
</reference>
<dbReference type="Gene3D" id="3.10.10.10">
    <property type="entry name" value="HIV Type 1 Reverse Transcriptase, subunit A, domain 1"/>
    <property type="match status" value="1"/>
</dbReference>
<gene>
    <name evidence="2" type="ORF">M9458_010925</name>
</gene>
<evidence type="ECO:0000313" key="3">
    <source>
        <dbReference type="Proteomes" id="UP001529510"/>
    </source>
</evidence>
<dbReference type="AlphaFoldDB" id="A0ABD0R2A6"/>
<dbReference type="InterPro" id="IPR043502">
    <property type="entry name" value="DNA/RNA_pol_sf"/>
</dbReference>
<sequence>MHTLQVGLFHKEDLRFLVLEDSTISVILGYRWLHLRTPKLRWDPCDITRWNKQCYDLCLSNLPLLRSISVLFTQIESPEPQVTPEIPAEYRAFQDVFSKQAATRLPPHRPWDRTIELLPGAQLPKGRIYPLSIPECRAMEEYIAEALQQAFIQPSILPATSSFFFVGKKVPEVYKVAEGVEIDQGKVQDIQEWPTPNTVKELQRFLGFSNFYRRLIQNYSIITALLTSLLRGKPKHIIWSPTAHEAFQRLKTIFCTAPLLRHPDPDLPFTVEVDASTTGVGAVLSQVVGESPLLHPCAFFSHKLSPAEQNYDVGNRELLPVKLALEEWHHWLEGATHHFSIITDHKNLQYLREAKRLNAS</sequence>
<accession>A0ABD0R2A6</accession>
<keyword evidence="3" id="KW-1185">Reference proteome</keyword>
<dbReference type="CDD" id="cd09274">
    <property type="entry name" value="RNase_HI_RT_Ty3"/>
    <property type="match status" value="1"/>
</dbReference>
<evidence type="ECO:0000313" key="2">
    <source>
        <dbReference type="EMBL" id="KAL0192629.1"/>
    </source>
</evidence>
<evidence type="ECO:0000259" key="1">
    <source>
        <dbReference type="Pfam" id="PF17919"/>
    </source>
</evidence>
<dbReference type="InterPro" id="IPR043128">
    <property type="entry name" value="Rev_trsase/Diguanyl_cyclase"/>
</dbReference>
<protein>
    <recommendedName>
        <fullName evidence="1">Reverse transcriptase/retrotransposon-derived protein RNase H-like domain-containing protein</fullName>
    </recommendedName>
</protein>
<dbReference type="Gene3D" id="3.30.70.270">
    <property type="match status" value="1"/>
</dbReference>
<dbReference type="EMBL" id="JAMKFB020000005">
    <property type="protein sequence ID" value="KAL0192629.1"/>
    <property type="molecule type" value="Genomic_DNA"/>
</dbReference>
<proteinExistence type="predicted"/>